<gene>
    <name evidence="2" type="ORF">RIMI_LOCUS14538916</name>
</gene>
<protein>
    <submittedName>
        <fullName evidence="2">Uncharacterized protein</fullName>
    </submittedName>
</protein>
<keyword evidence="3" id="KW-1185">Reference proteome</keyword>
<dbReference type="EMBL" id="CAUEEQ010037654">
    <property type="protein sequence ID" value="CAJ0954067.1"/>
    <property type="molecule type" value="Genomic_DNA"/>
</dbReference>
<name>A0ABN9LYA5_9NEOB</name>
<dbReference type="PANTHER" id="PTHR15109">
    <property type="entry name" value="AGAP004327-PA"/>
    <property type="match status" value="1"/>
</dbReference>
<reference evidence="2" key="1">
    <citation type="submission" date="2023-07" db="EMBL/GenBank/DDBJ databases">
        <authorList>
            <person name="Stuckert A."/>
        </authorList>
    </citation>
    <scope>NUCLEOTIDE SEQUENCE</scope>
</reference>
<dbReference type="PANTHER" id="PTHR15109:SF3">
    <property type="entry name" value="PROTEIN FAM193B"/>
    <property type="match status" value="1"/>
</dbReference>
<dbReference type="InterPro" id="IPR029717">
    <property type="entry name" value="FAM193"/>
</dbReference>
<proteinExistence type="predicted"/>
<evidence type="ECO:0000256" key="1">
    <source>
        <dbReference type="SAM" id="MobiDB-lite"/>
    </source>
</evidence>
<comment type="caution">
    <text evidence="2">The sequence shown here is derived from an EMBL/GenBank/DDBJ whole genome shotgun (WGS) entry which is preliminary data.</text>
</comment>
<evidence type="ECO:0000313" key="3">
    <source>
        <dbReference type="Proteomes" id="UP001176940"/>
    </source>
</evidence>
<evidence type="ECO:0000313" key="2">
    <source>
        <dbReference type="EMBL" id="CAJ0954067.1"/>
    </source>
</evidence>
<sequence length="351" mass="38332">MAAVMSILHFRGVISLPYLGDLLIKGYLERWWPRWKRFPLRNCTFVLYNMPFWQLGTETLSPSTEELKELSTLWTWSELCEGDKGSALYVSPEHVSKTSKLSGLKLNLTNLFLAGESYSSDPHCYSDPSAPPNSPTELSSQQPTSPHIPPPPHLSSSNSSAPSSTTGLSFHTPPSKATVCATSGAHRGSHLRESSPSLPKVNPPPPPLSACSHPCNGHCSGTNALQGNSPGTTNRDTTCRGHKCSNVSNCLATQPCEADEGLGEDEDSGSERSSCTSSSTNQRDGKFCDCCYCEFFGHNTRKTATKTHTQQVHIASTGPSERPSAHVFHNLHRIRHFNVLTDPVQIWKTEV</sequence>
<feature type="region of interest" description="Disordered" evidence="1">
    <location>
        <begin position="123"/>
        <end position="207"/>
    </location>
</feature>
<organism evidence="2 3">
    <name type="scientific">Ranitomeya imitator</name>
    <name type="common">mimic poison frog</name>
    <dbReference type="NCBI Taxonomy" id="111125"/>
    <lineage>
        <taxon>Eukaryota</taxon>
        <taxon>Metazoa</taxon>
        <taxon>Chordata</taxon>
        <taxon>Craniata</taxon>
        <taxon>Vertebrata</taxon>
        <taxon>Euteleostomi</taxon>
        <taxon>Amphibia</taxon>
        <taxon>Batrachia</taxon>
        <taxon>Anura</taxon>
        <taxon>Neobatrachia</taxon>
        <taxon>Hyloidea</taxon>
        <taxon>Dendrobatidae</taxon>
        <taxon>Dendrobatinae</taxon>
        <taxon>Ranitomeya</taxon>
    </lineage>
</organism>
<accession>A0ABN9LYA5</accession>
<dbReference type="Proteomes" id="UP001176940">
    <property type="component" value="Unassembled WGS sequence"/>
</dbReference>
<feature type="compositionally biased region" description="Low complexity" evidence="1">
    <location>
        <begin position="154"/>
        <end position="169"/>
    </location>
</feature>
<feature type="region of interest" description="Disordered" evidence="1">
    <location>
        <begin position="261"/>
        <end position="283"/>
    </location>
</feature>